<gene>
    <name evidence="8" type="primary">rnz</name>
    <name evidence="9" type="ORF">F0919_10885</name>
</gene>
<evidence type="ECO:0000313" key="9">
    <source>
        <dbReference type="EMBL" id="KAA5535088.1"/>
    </source>
</evidence>
<dbReference type="CDD" id="cd07717">
    <property type="entry name" value="RNaseZ_ZiPD-like_MBL-fold"/>
    <property type="match status" value="1"/>
</dbReference>
<dbReference type="Pfam" id="PF23023">
    <property type="entry name" value="Anti-Pycsar_Apyc1"/>
    <property type="match status" value="1"/>
</dbReference>
<keyword evidence="3 8" id="KW-0540">Nuclease</keyword>
<keyword evidence="6 8" id="KW-0378">Hydrolase</keyword>
<dbReference type="Gene3D" id="3.60.15.10">
    <property type="entry name" value="Ribonuclease Z/Hydroxyacylglutathione hydrolase-like"/>
    <property type="match status" value="1"/>
</dbReference>
<name>A0A5M6CIQ4_9BACT</name>
<sequence length="303" mass="34967">MNIKLTILGNNSAIPGNDRHPSAQIIDIHDQQFLADCGEGTQIQMQRYGIRRKRINYIFISHLHGDHYFGLIGLLTSMGLMGRMNPLYLFGPPALKDIIDLHLSVANTVLPFEIIFKGLKENEAEILVDTPYFKVQSFPTEHRIPCHGFLFTAKNNGRKINPEKCREYEIPSAFYRYLKEGEDYIRKDGFEVKNEWVTEPGPKEKKYAYCADTKFTFSFLEYIKEADAIYHESTYLHELKERAEERFHTTAHQAAELALKANAGRLFLGHFSSKYTILDDFYEEATKVFPNTEVSVEGMSYEI</sequence>
<protein>
    <recommendedName>
        <fullName evidence="8">Ribonuclease Z</fullName>
        <shortName evidence="8">RNase Z</shortName>
        <ecNumber evidence="8">3.1.26.11</ecNumber>
    </recommendedName>
    <alternativeName>
        <fullName evidence="8">tRNA 3 endonuclease</fullName>
    </alternativeName>
    <alternativeName>
        <fullName evidence="8">tRNase Z</fullName>
    </alternativeName>
</protein>
<reference evidence="9 10" key="1">
    <citation type="submission" date="2019-09" db="EMBL/GenBank/DDBJ databases">
        <title>Genome sequence and assembly of Taibaiella sp.</title>
        <authorList>
            <person name="Chhetri G."/>
        </authorList>
    </citation>
    <scope>NUCLEOTIDE SEQUENCE [LARGE SCALE GENOMIC DNA]</scope>
    <source>
        <strain evidence="9 10">KVB11</strain>
    </source>
</reference>
<comment type="function">
    <text evidence="8">Zinc phosphodiesterase, which displays some tRNA 3'-processing endonuclease activity. Probably involved in tRNA maturation, by removing a 3'-trailer from precursor tRNA.</text>
</comment>
<dbReference type="EMBL" id="VWSH01000002">
    <property type="protein sequence ID" value="KAA5535088.1"/>
    <property type="molecule type" value="Genomic_DNA"/>
</dbReference>
<feature type="binding site" evidence="8">
    <location>
        <position position="142"/>
    </location>
    <ligand>
        <name>Zn(2+)</name>
        <dbReference type="ChEBI" id="CHEBI:29105"/>
        <label>1</label>
        <note>catalytic</note>
    </ligand>
</feature>
<evidence type="ECO:0000313" key="10">
    <source>
        <dbReference type="Proteomes" id="UP000323632"/>
    </source>
</evidence>
<dbReference type="PANTHER" id="PTHR46018:SF2">
    <property type="entry name" value="ZINC PHOSPHODIESTERASE ELAC PROTEIN 1"/>
    <property type="match status" value="1"/>
</dbReference>
<evidence type="ECO:0000256" key="4">
    <source>
        <dbReference type="ARBA" id="ARBA00022723"/>
    </source>
</evidence>
<comment type="similarity">
    <text evidence="8">Belongs to the RNase Z family.</text>
</comment>
<feature type="active site" description="Proton acceptor" evidence="8">
    <location>
        <position position="66"/>
    </location>
</feature>
<proteinExistence type="inferred from homology"/>
<dbReference type="GO" id="GO:0008270">
    <property type="term" value="F:zinc ion binding"/>
    <property type="evidence" value="ECO:0007669"/>
    <property type="project" value="UniProtKB-UniRule"/>
</dbReference>
<feature type="binding site" evidence="8">
    <location>
        <position position="64"/>
    </location>
    <ligand>
        <name>Zn(2+)</name>
        <dbReference type="ChEBI" id="CHEBI:29105"/>
        <label>1</label>
        <note>catalytic</note>
    </ligand>
</feature>
<keyword evidence="2 8" id="KW-0819">tRNA processing</keyword>
<dbReference type="InterPro" id="IPR013471">
    <property type="entry name" value="RNase_Z/BN"/>
</dbReference>
<feature type="binding site" evidence="8">
    <location>
        <position position="212"/>
    </location>
    <ligand>
        <name>Zn(2+)</name>
        <dbReference type="ChEBI" id="CHEBI:29105"/>
        <label>1</label>
        <note>catalytic</note>
    </ligand>
</feature>
<evidence type="ECO:0000256" key="8">
    <source>
        <dbReference type="HAMAP-Rule" id="MF_01818"/>
    </source>
</evidence>
<evidence type="ECO:0000256" key="1">
    <source>
        <dbReference type="ARBA" id="ARBA00011738"/>
    </source>
</evidence>
<feature type="binding site" evidence="8">
    <location>
        <position position="66"/>
    </location>
    <ligand>
        <name>Zn(2+)</name>
        <dbReference type="ChEBI" id="CHEBI:29105"/>
        <label>2</label>
        <note>catalytic</note>
    </ligand>
</feature>
<accession>A0A5M6CIQ4</accession>
<dbReference type="InterPro" id="IPR036866">
    <property type="entry name" value="RibonucZ/Hydroxyglut_hydro"/>
</dbReference>
<keyword evidence="5 8" id="KW-0255">Endonuclease</keyword>
<organism evidence="9 10">
    <name type="scientific">Taibaiella lutea</name>
    <dbReference type="NCBI Taxonomy" id="2608001"/>
    <lineage>
        <taxon>Bacteria</taxon>
        <taxon>Pseudomonadati</taxon>
        <taxon>Bacteroidota</taxon>
        <taxon>Chitinophagia</taxon>
        <taxon>Chitinophagales</taxon>
        <taxon>Chitinophagaceae</taxon>
        <taxon>Taibaiella</taxon>
    </lineage>
</organism>
<comment type="caution">
    <text evidence="9">The sequence shown here is derived from an EMBL/GenBank/DDBJ whole genome shotgun (WGS) entry which is preliminary data.</text>
</comment>
<comment type="subunit">
    <text evidence="1 8">Homodimer.</text>
</comment>
<keyword evidence="4 8" id="KW-0479">Metal-binding</keyword>
<dbReference type="EC" id="3.1.26.11" evidence="8"/>
<comment type="catalytic activity">
    <reaction evidence="8">
        <text>Endonucleolytic cleavage of RNA, removing extra 3' nucleotides from tRNA precursor, generating 3' termini of tRNAs. A 3'-hydroxy group is left at the tRNA terminus and a 5'-phosphoryl group is left at the trailer molecule.</text>
        <dbReference type="EC" id="3.1.26.11"/>
    </reaction>
</comment>
<dbReference type="SUPFAM" id="SSF56281">
    <property type="entry name" value="Metallo-hydrolase/oxidoreductase"/>
    <property type="match status" value="1"/>
</dbReference>
<dbReference type="HAMAP" id="MF_01818">
    <property type="entry name" value="RNase_Z_BN"/>
    <property type="match status" value="1"/>
</dbReference>
<evidence type="ECO:0000256" key="5">
    <source>
        <dbReference type="ARBA" id="ARBA00022759"/>
    </source>
</evidence>
<evidence type="ECO:0000256" key="6">
    <source>
        <dbReference type="ARBA" id="ARBA00022801"/>
    </source>
</evidence>
<feature type="binding site" evidence="8">
    <location>
        <position position="62"/>
    </location>
    <ligand>
        <name>Zn(2+)</name>
        <dbReference type="ChEBI" id="CHEBI:29105"/>
        <label>1</label>
        <note>catalytic</note>
    </ligand>
</feature>
<comment type="cofactor">
    <cofactor evidence="8">
        <name>Zn(2+)</name>
        <dbReference type="ChEBI" id="CHEBI:29105"/>
    </cofactor>
    <text evidence="8">Binds 2 Zn(2+) ions.</text>
</comment>
<evidence type="ECO:0000256" key="2">
    <source>
        <dbReference type="ARBA" id="ARBA00022694"/>
    </source>
</evidence>
<dbReference type="NCBIfam" id="NF000801">
    <property type="entry name" value="PRK00055.1-3"/>
    <property type="match status" value="1"/>
</dbReference>
<keyword evidence="7 8" id="KW-0862">Zinc</keyword>
<dbReference type="GO" id="GO:0042781">
    <property type="term" value="F:3'-tRNA processing endoribonuclease activity"/>
    <property type="evidence" value="ECO:0007669"/>
    <property type="project" value="UniProtKB-UniRule"/>
</dbReference>
<evidence type="ECO:0000256" key="3">
    <source>
        <dbReference type="ARBA" id="ARBA00022722"/>
    </source>
</evidence>
<feature type="binding site" evidence="8">
    <location>
        <position position="270"/>
    </location>
    <ligand>
        <name>Zn(2+)</name>
        <dbReference type="ChEBI" id="CHEBI:29105"/>
        <label>2</label>
        <note>catalytic</note>
    </ligand>
</feature>
<feature type="binding site" evidence="8">
    <location>
        <position position="212"/>
    </location>
    <ligand>
        <name>Zn(2+)</name>
        <dbReference type="ChEBI" id="CHEBI:29105"/>
        <label>2</label>
        <note>catalytic</note>
    </ligand>
</feature>
<dbReference type="RefSeq" id="WP_150032767.1">
    <property type="nucleotide sequence ID" value="NZ_VWSH01000002.1"/>
</dbReference>
<dbReference type="AlphaFoldDB" id="A0A5M6CIQ4"/>
<evidence type="ECO:0000256" key="7">
    <source>
        <dbReference type="ARBA" id="ARBA00022833"/>
    </source>
</evidence>
<keyword evidence="10" id="KW-1185">Reference proteome</keyword>
<dbReference type="Proteomes" id="UP000323632">
    <property type="component" value="Unassembled WGS sequence"/>
</dbReference>
<dbReference type="PANTHER" id="PTHR46018">
    <property type="entry name" value="ZINC PHOSPHODIESTERASE ELAC PROTEIN 1"/>
    <property type="match status" value="1"/>
</dbReference>
<feature type="binding site" evidence="8">
    <location>
        <position position="67"/>
    </location>
    <ligand>
        <name>Zn(2+)</name>
        <dbReference type="ChEBI" id="CHEBI:29105"/>
        <label>2</label>
        <note>catalytic</note>
    </ligand>
</feature>